<dbReference type="PANTHER" id="PTHR33643">
    <property type="entry name" value="UREASE ACCESSORY PROTEIN D"/>
    <property type="match status" value="1"/>
</dbReference>
<keyword evidence="3" id="KW-0963">Cytoplasm</keyword>
<organism evidence="4 5">
    <name type="scientific">Chelativorans petroleitrophicus</name>
    <dbReference type="NCBI Taxonomy" id="2975484"/>
    <lineage>
        <taxon>Bacteria</taxon>
        <taxon>Pseudomonadati</taxon>
        <taxon>Pseudomonadota</taxon>
        <taxon>Alphaproteobacteria</taxon>
        <taxon>Hyphomicrobiales</taxon>
        <taxon>Phyllobacteriaceae</taxon>
        <taxon>Chelativorans</taxon>
    </lineage>
</organism>
<evidence type="ECO:0000256" key="3">
    <source>
        <dbReference type="HAMAP-Rule" id="MF_01384"/>
    </source>
</evidence>
<sequence>MPLAEAATMPKLQRAGGHARIAFKRREGATSLDRLYQEGCSKIRLPRMSGAVPEAVLINTAGGLTGGDSLTTEISLQAGAQAVMTTQACERIYRSVGGDAEVATRIELSEGTRLDWLPQETILFDGGRLSRRFEADLAGGAELLAVEALVLGREAMGETVTSGLFRDRWRIRRNCRLLFADDLRLSGDIAALAGEKATLGGNRAIATILFVTEDADQLIDALRDAIGGAGGASAWDGKLVARLAAPDSLTLRRFLIPALAVLLGGRALPKVWQI</sequence>
<dbReference type="GO" id="GO:0005737">
    <property type="term" value="C:cytoplasm"/>
    <property type="evidence" value="ECO:0007669"/>
    <property type="project" value="UniProtKB-SubCell"/>
</dbReference>
<dbReference type="EMBL" id="JAODNV010000019">
    <property type="protein sequence ID" value="MCT8991782.1"/>
    <property type="molecule type" value="Genomic_DNA"/>
</dbReference>
<keyword evidence="5" id="KW-1185">Reference proteome</keyword>
<dbReference type="GO" id="GO:0016151">
    <property type="term" value="F:nickel cation binding"/>
    <property type="evidence" value="ECO:0007669"/>
    <property type="project" value="UniProtKB-UniRule"/>
</dbReference>
<comment type="function">
    <text evidence="3">Required for maturation of urease via the functional incorporation of the urease nickel metallocenter.</text>
</comment>
<gene>
    <name evidence="3" type="primary">ureD</name>
    <name evidence="4" type="ORF">NYR54_16040</name>
</gene>
<evidence type="ECO:0000256" key="2">
    <source>
        <dbReference type="ARBA" id="ARBA00023186"/>
    </source>
</evidence>
<comment type="subcellular location">
    <subcellularLocation>
        <location evidence="3">Cytoplasm</location>
    </subcellularLocation>
</comment>
<keyword evidence="2 3" id="KW-0143">Chaperone</keyword>
<keyword evidence="3" id="KW-0996">Nickel insertion</keyword>
<dbReference type="Proteomes" id="UP001149009">
    <property type="component" value="Unassembled WGS sequence"/>
</dbReference>
<comment type="caution">
    <text evidence="4">The sequence shown here is derived from an EMBL/GenBank/DDBJ whole genome shotgun (WGS) entry which is preliminary data.</text>
</comment>
<accession>A0A9X2X9F2</accession>
<evidence type="ECO:0000313" key="4">
    <source>
        <dbReference type="EMBL" id="MCT8991782.1"/>
    </source>
</evidence>
<dbReference type="PANTHER" id="PTHR33643:SF1">
    <property type="entry name" value="UREASE ACCESSORY PROTEIN D"/>
    <property type="match status" value="1"/>
</dbReference>
<reference evidence="4" key="1">
    <citation type="submission" date="2022-08" db="EMBL/GenBank/DDBJ databases">
        <title>Chelativorans sichuanense sp. nov., a paraffin oil-degrading bacterium isolated from a mixture of oil-based drill cuttings and paddy soil.</title>
        <authorList>
            <person name="Yu J."/>
            <person name="Liu H."/>
            <person name="Chen Q."/>
        </authorList>
    </citation>
    <scope>NUCLEOTIDE SEQUENCE</scope>
    <source>
        <strain evidence="4">SCAU 2101</strain>
    </source>
</reference>
<protein>
    <recommendedName>
        <fullName evidence="3">Urease accessory protein UreD</fullName>
    </recommendedName>
</protein>
<name>A0A9X2X9F2_9HYPH</name>
<evidence type="ECO:0000313" key="5">
    <source>
        <dbReference type="Proteomes" id="UP001149009"/>
    </source>
</evidence>
<dbReference type="Pfam" id="PF01774">
    <property type="entry name" value="UreD"/>
    <property type="match status" value="1"/>
</dbReference>
<dbReference type="HAMAP" id="MF_01384">
    <property type="entry name" value="UreD"/>
    <property type="match status" value="1"/>
</dbReference>
<dbReference type="InterPro" id="IPR002669">
    <property type="entry name" value="UreD"/>
</dbReference>
<comment type="subunit">
    <text evidence="3">UreD, UreF and UreG form a complex that acts as a GTP-hydrolysis-dependent molecular chaperone, activating the urease apoprotein by helping to assemble the nickel containing metallocenter of UreC. The UreE protein probably delivers the nickel.</text>
</comment>
<dbReference type="AlphaFoldDB" id="A0A9X2X9F2"/>
<dbReference type="RefSeq" id="WP_261516794.1">
    <property type="nucleotide sequence ID" value="NZ_JAODNV010000019.1"/>
</dbReference>
<evidence type="ECO:0000256" key="1">
    <source>
        <dbReference type="ARBA" id="ARBA00007177"/>
    </source>
</evidence>
<proteinExistence type="inferred from homology"/>
<comment type="similarity">
    <text evidence="1 3">Belongs to the UreD family.</text>
</comment>